<evidence type="ECO:0000256" key="7">
    <source>
        <dbReference type="ARBA" id="ARBA00023065"/>
    </source>
</evidence>
<dbReference type="AlphaFoldDB" id="A0A161WZ08"/>
<dbReference type="SMART" id="SM00079">
    <property type="entry name" value="PBPe"/>
    <property type="match status" value="1"/>
</dbReference>
<dbReference type="InterPro" id="IPR015683">
    <property type="entry name" value="Ionotropic_Glu_rcpt"/>
</dbReference>
<feature type="transmembrane region" description="Helical" evidence="15">
    <location>
        <begin position="589"/>
        <end position="613"/>
    </location>
</feature>
<dbReference type="EMBL" id="LNRQ01000003">
    <property type="protein sequence ID" value="KZN03945.1"/>
    <property type="molecule type" value="Genomic_DNA"/>
</dbReference>
<feature type="compositionally biased region" description="Basic and acidic residues" evidence="14">
    <location>
        <begin position="149"/>
        <end position="166"/>
    </location>
</feature>
<reference evidence="17" key="1">
    <citation type="journal article" date="2016" name="Nat. Genet.">
        <title>A high-quality carrot genome assembly provides new insights into carotenoid accumulation and asterid genome evolution.</title>
        <authorList>
            <person name="Iorizzo M."/>
            <person name="Ellison S."/>
            <person name="Senalik D."/>
            <person name="Zeng P."/>
            <person name="Satapoomin P."/>
            <person name="Huang J."/>
            <person name="Bowman M."/>
            <person name="Iovene M."/>
            <person name="Sanseverino W."/>
            <person name="Cavagnaro P."/>
            <person name="Yildiz M."/>
            <person name="Macko-Podgorni A."/>
            <person name="Moranska E."/>
            <person name="Grzebelus E."/>
            <person name="Grzebelus D."/>
            <person name="Ashrafi H."/>
            <person name="Zheng Z."/>
            <person name="Cheng S."/>
            <person name="Spooner D."/>
            <person name="Van Deynze A."/>
            <person name="Simon P."/>
        </authorList>
    </citation>
    <scope>NUCLEOTIDE SEQUENCE [LARGE SCALE GENOMIC DNA]</scope>
    <source>
        <tissue evidence="17">Leaf</tissue>
    </source>
</reference>
<evidence type="ECO:0000256" key="10">
    <source>
        <dbReference type="ARBA" id="ARBA00023180"/>
    </source>
</evidence>
<keyword evidence="10" id="KW-0325">Glycoprotein</keyword>
<feature type="region of interest" description="Disordered" evidence="14">
    <location>
        <begin position="1"/>
        <end position="20"/>
    </location>
</feature>
<evidence type="ECO:0000256" key="11">
    <source>
        <dbReference type="ARBA" id="ARBA00023265"/>
    </source>
</evidence>
<dbReference type="GO" id="GO:0015276">
    <property type="term" value="F:ligand-gated monoatomic ion channel activity"/>
    <property type="evidence" value="ECO:0007669"/>
    <property type="project" value="InterPro"/>
</dbReference>
<keyword evidence="3" id="KW-0813">Transport</keyword>
<keyword evidence="5" id="KW-0611">Plant defense</keyword>
<evidence type="ECO:0000259" key="16">
    <source>
        <dbReference type="SMART" id="SM00079"/>
    </source>
</evidence>
<dbReference type="InterPro" id="IPR001320">
    <property type="entry name" value="Iontro_rcpt_C"/>
</dbReference>
<proteinExistence type="inferred from homology"/>
<keyword evidence="13" id="KW-0407">Ion channel</keyword>
<protein>
    <recommendedName>
        <fullName evidence="16">Ionotropic glutamate receptor C-terminal domain-containing protein</fullName>
    </recommendedName>
</protein>
<feature type="transmembrane region" description="Helical" evidence="15">
    <location>
        <begin position="662"/>
        <end position="684"/>
    </location>
</feature>
<evidence type="ECO:0000313" key="17">
    <source>
        <dbReference type="EMBL" id="KZN03945.1"/>
    </source>
</evidence>
<evidence type="ECO:0000256" key="4">
    <source>
        <dbReference type="ARBA" id="ARBA00022692"/>
    </source>
</evidence>
<accession>A0A161WZ08</accession>
<evidence type="ECO:0000256" key="15">
    <source>
        <dbReference type="SAM" id="Phobius"/>
    </source>
</evidence>
<dbReference type="PANTHER" id="PTHR18966">
    <property type="entry name" value="IONOTROPIC GLUTAMATE RECEPTOR"/>
    <property type="match status" value="1"/>
</dbReference>
<feature type="domain" description="Ionotropic glutamate receptor C-terminal" evidence="16">
    <location>
        <begin position="586"/>
        <end position="832"/>
    </location>
</feature>
<evidence type="ECO:0000256" key="13">
    <source>
        <dbReference type="ARBA" id="ARBA00023303"/>
    </source>
</evidence>
<dbReference type="GO" id="GO:0016020">
    <property type="term" value="C:membrane"/>
    <property type="evidence" value="ECO:0007669"/>
    <property type="project" value="UniProtKB-SubCell"/>
</dbReference>
<sequence>MMGRRKPHKSGKKKGKVDEDIDGLIKSVSDNEIQNFRCEIPTDEELDSLNFPNIVVNPPTLKYLSRNLTTGEWATTWSTLLINKEEELGVGFSTLSEEEQNMHRHQMAEDFRKSTRSLNWKKYKYALEKIDALSWEGKWDDEWSEEDAGDAKSEEDSGGEEGKSEGVEAGGSVGGSKEEAISGVEIKSYREKMASASVPMNELETRGEGIEKLSKCLVGGDIIEKLNMDIRGAEEIGGMPHTPAVSHNMFSFPHYEDNDNVKEYTQPFSLLDWFAAHRTTSSRYLPNVSNKDKWSVENWNGDRLKRESLGIIQSVLSSVMDYHEKNGSNGNIKDHKNIILHQYVISFGGSERIQYNVKLPQPIIECDKSSDLLGLAEDMRQVKLIFEKVLEGRKISEEMDLLFSRLMDIYPFSSNHLWKNKLLRNWPGMWDGKARANFIVDFYYNWTSDSQKNMNLTGALRSVNYLIPLPDFEQVNWIKKIPNPSSFYQILTFSRKNSETGISKVTEAQLSPDVKSPANPPDPLAPQYVERKVEDILRYSRDLLLALGTKLEHIISELAHEVAEKHIAIEGELAVHPSDDHFWFHRPKIVLFLIHVILFQNAFEIAFIFWIWVQYDAVVGDVTITDNRSQYVEFTIPYTDIGVGTIARVKTNEDMWIFTKPIDVDLCLLTAVFSILTGIIIWAIEKPINEEFQGSPSEQIGTIFFSTLIFSSIQQIGLASKGANVGYHSGIVEEKYIVSNLNFKDYTFSPYSTAKENADALSKGSKNGGVYGIIDEIPYVKAFLSRYSPDYAMVDSASTTSGFGFVPELSRAIVKLREEGTLDTLEKKWYKKTSSLVNQDTPPKPEVLKVDRFGGLFLIGGVSLGFALLVRIFHIIRSKLNIYNYVCETLASGNLAIMLRHMISSSELSEMPV</sequence>
<keyword evidence="8 15" id="KW-0472">Membrane</keyword>
<comment type="caution">
    <text evidence="17">The sequence shown here is derived from an EMBL/GenBank/DDBJ whole genome shotgun (WGS) entry which is preliminary data.</text>
</comment>
<keyword evidence="6 15" id="KW-1133">Transmembrane helix</keyword>
<keyword evidence="7" id="KW-0406">Ion transport</keyword>
<evidence type="ECO:0000256" key="14">
    <source>
        <dbReference type="SAM" id="MobiDB-lite"/>
    </source>
</evidence>
<name>A0A161WZ08_DAUCS</name>
<evidence type="ECO:0000256" key="12">
    <source>
        <dbReference type="ARBA" id="ARBA00023286"/>
    </source>
</evidence>
<evidence type="ECO:0000256" key="8">
    <source>
        <dbReference type="ARBA" id="ARBA00023136"/>
    </source>
</evidence>
<dbReference type="Gene3D" id="3.40.190.10">
    <property type="entry name" value="Periplasmic binding protein-like II"/>
    <property type="match status" value="1"/>
</dbReference>
<evidence type="ECO:0000256" key="6">
    <source>
        <dbReference type="ARBA" id="ARBA00022989"/>
    </source>
</evidence>
<gene>
    <name evidence="17" type="ORF">DCAR_012701</name>
</gene>
<comment type="subcellular location">
    <subcellularLocation>
        <location evidence="1">Membrane</location>
        <topology evidence="1">Multi-pass membrane protein</topology>
    </subcellularLocation>
</comment>
<evidence type="ECO:0000256" key="5">
    <source>
        <dbReference type="ARBA" id="ARBA00022821"/>
    </source>
</evidence>
<keyword evidence="9" id="KW-0675">Receptor</keyword>
<evidence type="ECO:0000256" key="2">
    <source>
        <dbReference type="ARBA" id="ARBA00006574"/>
    </source>
</evidence>
<comment type="similarity">
    <text evidence="2">Belongs to the MLO family.</text>
</comment>
<feature type="transmembrane region" description="Helical" evidence="15">
    <location>
        <begin position="853"/>
        <end position="876"/>
    </location>
</feature>
<keyword evidence="12" id="KW-1071">Ligand-gated ion channel</keyword>
<evidence type="ECO:0000256" key="9">
    <source>
        <dbReference type="ARBA" id="ARBA00023170"/>
    </source>
</evidence>
<keyword evidence="11" id="KW-0568">Pathogenesis-related protein</keyword>
<dbReference type="SUPFAM" id="SSF53850">
    <property type="entry name" value="Periplasmic binding protein-like II"/>
    <property type="match status" value="1"/>
</dbReference>
<evidence type="ECO:0000256" key="3">
    <source>
        <dbReference type="ARBA" id="ARBA00022448"/>
    </source>
</evidence>
<feature type="region of interest" description="Disordered" evidence="14">
    <location>
        <begin position="141"/>
        <end position="179"/>
    </location>
</feature>
<dbReference type="Pfam" id="PF03094">
    <property type="entry name" value="Mlo"/>
    <property type="match status" value="1"/>
</dbReference>
<dbReference type="Gramene" id="KZN03945">
    <property type="protein sequence ID" value="KZN03945"/>
    <property type="gene ID" value="DCAR_012701"/>
</dbReference>
<keyword evidence="4 15" id="KW-0812">Transmembrane</keyword>
<feature type="compositionally biased region" description="Basic residues" evidence="14">
    <location>
        <begin position="1"/>
        <end position="15"/>
    </location>
</feature>
<dbReference type="InterPro" id="IPR004326">
    <property type="entry name" value="Mlo"/>
</dbReference>
<evidence type="ECO:0000256" key="1">
    <source>
        <dbReference type="ARBA" id="ARBA00004141"/>
    </source>
</evidence>
<organism evidence="17">
    <name type="scientific">Daucus carota subsp. sativus</name>
    <name type="common">Carrot</name>
    <dbReference type="NCBI Taxonomy" id="79200"/>
    <lineage>
        <taxon>Eukaryota</taxon>
        <taxon>Viridiplantae</taxon>
        <taxon>Streptophyta</taxon>
        <taxon>Embryophyta</taxon>
        <taxon>Tracheophyta</taxon>
        <taxon>Spermatophyta</taxon>
        <taxon>Magnoliopsida</taxon>
        <taxon>eudicotyledons</taxon>
        <taxon>Gunneridae</taxon>
        <taxon>Pentapetalae</taxon>
        <taxon>asterids</taxon>
        <taxon>campanulids</taxon>
        <taxon>Apiales</taxon>
        <taxon>Apiaceae</taxon>
        <taxon>Apioideae</taxon>
        <taxon>Scandiceae</taxon>
        <taxon>Daucinae</taxon>
        <taxon>Daucus</taxon>
        <taxon>Daucus sect. Daucus</taxon>
    </lineage>
</organism>
<dbReference type="GO" id="GO:0006952">
    <property type="term" value="P:defense response"/>
    <property type="evidence" value="ECO:0007669"/>
    <property type="project" value="UniProtKB-KW"/>
</dbReference>